<evidence type="ECO:0000256" key="3">
    <source>
        <dbReference type="ARBA" id="ARBA00022801"/>
    </source>
</evidence>
<dbReference type="EMBL" id="QBMC01000044">
    <property type="protein sequence ID" value="PZO19405.1"/>
    <property type="molecule type" value="Genomic_DNA"/>
</dbReference>
<dbReference type="FunFam" id="3.40.140.10:FF:000085">
    <property type="entry name" value="Mov34/MPN/PAD-1 family protein"/>
    <property type="match status" value="1"/>
</dbReference>
<protein>
    <submittedName>
        <fullName evidence="7">Metal-dependent protease of the PAD1/JAB1 superfamily</fullName>
    </submittedName>
</protein>
<keyword evidence="2" id="KW-0479">Metal-binding</keyword>
<dbReference type="InterPro" id="IPR028090">
    <property type="entry name" value="JAB_dom_prok"/>
</dbReference>
<dbReference type="Pfam" id="PF14464">
    <property type="entry name" value="Prok-JAB"/>
    <property type="match status" value="1"/>
</dbReference>
<dbReference type="Gene3D" id="3.40.140.10">
    <property type="entry name" value="Cytidine Deaminase, domain 2"/>
    <property type="match status" value="1"/>
</dbReference>
<evidence type="ECO:0000313" key="7">
    <source>
        <dbReference type="EMBL" id="PZO19405.1"/>
    </source>
</evidence>
<evidence type="ECO:0000256" key="4">
    <source>
        <dbReference type="ARBA" id="ARBA00022833"/>
    </source>
</evidence>
<dbReference type="GO" id="GO:0008270">
    <property type="term" value="F:zinc ion binding"/>
    <property type="evidence" value="ECO:0007669"/>
    <property type="project" value="TreeGrafter"/>
</dbReference>
<proteinExistence type="predicted"/>
<dbReference type="AlphaFoldDB" id="A0A2W4WAG6"/>
<dbReference type="PANTHER" id="PTHR34858">
    <property type="entry name" value="CYSO-CYSTEINE PEPTIDASE"/>
    <property type="match status" value="1"/>
</dbReference>
<dbReference type="Proteomes" id="UP000249354">
    <property type="component" value="Unassembled WGS sequence"/>
</dbReference>
<keyword evidence="4" id="KW-0862">Zinc</keyword>
<evidence type="ECO:0000256" key="2">
    <source>
        <dbReference type="ARBA" id="ARBA00022723"/>
    </source>
</evidence>
<dbReference type="InterPro" id="IPR000555">
    <property type="entry name" value="JAMM/MPN+_dom"/>
</dbReference>
<dbReference type="GO" id="GO:0008235">
    <property type="term" value="F:metalloexopeptidase activity"/>
    <property type="evidence" value="ECO:0007669"/>
    <property type="project" value="TreeGrafter"/>
</dbReference>
<feature type="domain" description="MPN" evidence="6">
    <location>
        <begin position="3"/>
        <end position="157"/>
    </location>
</feature>
<evidence type="ECO:0000313" key="8">
    <source>
        <dbReference type="Proteomes" id="UP000249354"/>
    </source>
</evidence>
<evidence type="ECO:0000256" key="5">
    <source>
        <dbReference type="ARBA" id="ARBA00023049"/>
    </source>
</evidence>
<organism evidence="7 8">
    <name type="scientific">Leptolyngbya foveolarum</name>
    <dbReference type="NCBI Taxonomy" id="47253"/>
    <lineage>
        <taxon>Bacteria</taxon>
        <taxon>Bacillati</taxon>
        <taxon>Cyanobacteriota</taxon>
        <taxon>Cyanophyceae</taxon>
        <taxon>Leptolyngbyales</taxon>
        <taxon>Leptolyngbyaceae</taxon>
        <taxon>Leptolyngbya group</taxon>
        <taxon>Leptolyngbya</taxon>
    </lineage>
</organism>
<name>A0A2W4WAG6_9CYAN</name>
<sequence length="166" mass="18702">MVLLLSRSQISAMEAHAERVYPEECCGLIVGNLTASDDEPLKSVVEIVSLTNEWTPDKSNVDRPEHTTKQRRYWIDPKDMLRVQKAARDEGLSIIGIYHSHPDKAAVPSECDRAQAWPAYAYVIVSVCKGKAVDIQNWALDFERQFQSETMRISPSAARDRMPVSA</sequence>
<evidence type="ECO:0000256" key="1">
    <source>
        <dbReference type="ARBA" id="ARBA00022670"/>
    </source>
</evidence>
<dbReference type="InterPro" id="IPR037518">
    <property type="entry name" value="MPN"/>
</dbReference>
<comment type="caution">
    <text evidence="7">The sequence shown here is derived from an EMBL/GenBank/DDBJ whole genome shotgun (WGS) entry which is preliminary data.</text>
</comment>
<keyword evidence="3" id="KW-0378">Hydrolase</keyword>
<dbReference type="PANTHER" id="PTHR34858:SF1">
    <property type="entry name" value="CYSO-CYSTEINE PEPTIDASE"/>
    <property type="match status" value="1"/>
</dbReference>
<dbReference type="InterPro" id="IPR051929">
    <property type="entry name" value="VirAsm_ModProt"/>
</dbReference>
<gene>
    <name evidence="7" type="ORF">DCF25_08535</name>
</gene>
<accession>A0A2W4WAG6</accession>
<evidence type="ECO:0000259" key="6">
    <source>
        <dbReference type="PROSITE" id="PS50249"/>
    </source>
</evidence>
<dbReference type="CDD" id="cd08070">
    <property type="entry name" value="MPN_like"/>
    <property type="match status" value="1"/>
</dbReference>
<dbReference type="SUPFAM" id="SSF102712">
    <property type="entry name" value="JAB1/MPN domain"/>
    <property type="match status" value="1"/>
</dbReference>
<dbReference type="PROSITE" id="PS50249">
    <property type="entry name" value="MPN"/>
    <property type="match status" value="1"/>
</dbReference>
<keyword evidence="1 7" id="KW-0645">Protease</keyword>
<dbReference type="SMART" id="SM00232">
    <property type="entry name" value="JAB_MPN"/>
    <property type="match status" value="1"/>
</dbReference>
<dbReference type="GO" id="GO:0006508">
    <property type="term" value="P:proteolysis"/>
    <property type="evidence" value="ECO:0007669"/>
    <property type="project" value="UniProtKB-KW"/>
</dbReference>
<keyword evidence="5" id="KW-0482">Metalloprotease</keyword>
<reference evidence="8" key="1">
    <citation type="submission" date="2018-04" db="EMBL/GenBank/DDBJ databases">
        <authorList>
            <person name="Cornet L."/>
        </authorList>
    </citation>
    <scope>NUCLEOTIDE SEQUENCE [LARGE SCALE GENOMIC DNA]</scope>
</reference>
<reference evidence="7 8" key="2">
    <citation type="submission" date="2018-06" db="EMBL/GenBank/DDBJ databases">
        <title>Metagenomic assembly of (sub)arctic Cyanobacteria and their associated microbiome from non-axenic cultures.</title>
        <authorList>
            <person name="Baurain D."/>
        </authorList>
    </citation>
    <scope>NUCLEOTIDE SEQUENCE [LARGE SCALE GENOMIC DNA]</scope>
    <source>
        <strain evidence="7">ULC129bin1</strain>
    </source>
</reference>